<dbReference type="InterPro" id="IPR051540">
    <property type="entry name" value="S-2-haloacid_dehalogenase"/>
</dbReference>
<keyword evidence="3" id="KW-1185">Reference proteome</keyword>
<organism evidence="2 3">
    <name type="scientific">Rhizobium aquaticum</name>
    <dbReference type="NCBI Taxonomy" id="1549636"/>
    <lineage>
        <taxon>Bacteria</taxon>
        <taxon>Pseudomonadati</taxon>
        <taxon>Pseudomonadota</taxon>
        <taxon>Alphaproteobacteria</taxon>
        <taxon>Hyphomicrobiales</taxon>
        <taxon>Rhizobiaceae</taxon>
        <taxon>Rhizobium/Agrobacterium group</taxon>
        <taxon>Rhizobium</taxon>
    </lineage>
</organism>
<reference evidence="2 3" key="1">
    <citation type="submission" date="2024-06" db="EMBL/GenBank/DDBJ databases">
        <title>Genomic Encyclopedia of Type Strains, Phase IV (KMG-IV): sequencing the most valuable type-strain genomes for metagenomic binning, comparative biology and taxonomic classification.</title>
        <authorList>
            <person name="Goeker M."/>
        </authorList>
    </citation>
    <scope>NUCLEOTIDE SEQUENCE [LARGE SCALE GENOMIC DNA]</scope>
    <source>
        <strain evidence="2 3">DSM 29780</strain>
    </source>
</reference>
<dbReference type="Proteomes" id="UP001549047">
    <property type="component" value="Unassembled WGS sequence"/>
</dbReference>
<dbReference type="EMBL" id="JBEPMB010000014">
    <property type="protein sequence ID" value="MET3616190.1"/>
    <property type="molecule type" value="Genomic_DNA"/>
</dbReference>
<dbReference type="PANTHER" id="PTHR43316:SF3">
    <property type="entry name" value="HALOACID DEHALOGENASE, TYPE II (AFU_ORTHOLOGUE AFUA_2G07750)-RELATED"/>
    <property type="match status" value="1"/>
</dbReference>
<dbReference type="RefSeq" id="WP_354558648.1">
    <property type="nucleotide sequence ID" value="NZ_JBEPMB010000014.1"/>
</dbReference>
<evidence type="ECO:0000313" key="2">
    <source>
        <dbReference type="EMBL" id="MET3616190.1"/>
    </source>
</evidence>
<keyword evidence="1 2" id="KW-0378">Hydrolase</keyword>
<evidence type="ECO:0000256" key="1">
    <source>
        <dbReference type="ARBA" id="ARBA00022801"/>
    </source>
</evidence>
<dbReference type="SUPFAM" id="SSF56784">
    <property type="entry name" value="HAD-like"/>
    <property type="match status" value="1"/>
</dbReference>
<evidence type="ECO:0000313" key="3">
    <source>
        <dbReference type="Proteomes" id="UP001549047"/>
    </source>
</evidence>
<accession>A0ABV2J8F5</accession>
<dbReference type="InterPro" id="IPR006439">
    <property type="entry name" value="HAD-SF_hydro_IA"/>
</dbReference>
<dbReference type="NCBIfam" id="TIGR01493">
    <property type="entry name" value="HAD-SF-IA-v2"/>
    <property type="match status" value="1"/>
</dbReference>
<gene>
    <name evidence="2" type="ORF">ABID16_004539</name>
</gene>
<dbReference type="Pfam" id="PF00702">
    <property type="entry name" value="Hydrolase"/>
    <property type="match status" value="1"/>
</dbReference>
<sequence length="240" mass="26401">MTLTNFKILTFDVVGTIIDFETGIVNYIQPIAAQAGLSLDDQAIVLAYGKAEGIEHERTPGLPFTDMMAPCYIAMAAELGLPTDNASRDGFRLSIPKWPAFPDSIAALKRLAKHYRLVAMTNSDNWAFGCFAETLNHPFHDKVTAEDVESCKPDPLFFGFARGLQFPHGLRLADYLHVAQSQYHDIGVAQSLGYKTCWIQRRKGLDGYGASPTPQQVTVPDYHFSALIKLADAADSAFAK</sequence>
<dbReference type="GO" id="GO:0016787">
    <property type="term" value="F:hydrolase activity"/>
    <property type="evidence" value="ECO:0007669"/>
    <property type="project" value="UniProtKB-KW"/>
</dbReference>
<comment type="caution">
    <text evidence="2">The sequence shown here is derived from an EMBL/GenBank/DDBJ whole genome shotgun (WGS) entry which is preliminary data.</text>
</comment>
<dbReference type="Gene3D" id="1.10.150.750">
    <property type="match status" value="1"/>
</dbReference>
<dbReference type="InterPro" id="IPR036412">
    <property type="entry name" value="HAD-like_sf"/>
</dbReference>
<dbReference type="Gene3D" id="3.40.50.1000">
    <property type="entry name" value="HAD superfamily/HAD-like"/>
    <property type="match status" value="1"/>
</dbReference>
<dbReference type="InterPro" id="IPR023214">
    <property type="entry name" value="HAD_sf"/>
</dbReference>
<name>A0ABV2J8F5_9HYPH</name>
<dbReference type="PANTHER" id="PTHR43316">
    <property type="entry name" value="HYDROLASE, HALOACID DELAHOGENASE-RELATED"/>
    <property type="match status" value="1"/>
</dbReference>
<proteinExistence type="predicted"/>
<protein>
    <submittedName>
        <fullName evidence="2">Hydrolase of the HAD superfamily</fullName>
    </submittedName>
</protein>